<comment type="caution">
    <text evidence="1">The sequence shown here is derived from an EMBL/GenBank/DDBJ whole genome shotgun (WGS) entry which is preliminary data.</text>
</comment>
<dbReference type="GO" id="GO:0034472">
    <property type="term" value="P:snRNA 3'-end processing"/>
    <property type="evidence" value="ECO:0007669"/>
    <property type="project" value="TreeGrafter"/>
</dbReference>
<organism evidence="1 2">
    <name type="scientific">Mesorhabditis spiculigera</name>
    <dbReference type="NCBI Taxonomy" id="96644"/>
    <lineage>
        <taxon>Eukaryota</taxon>
        <taxon>Metazoa</taxon>
        <taxon>Ecdysozoa</taxon>
        <taxon>Nematoda</taxon>
        <taxon>Chromadorea</taxon>
        <taxon>Rhabditida</taxon>
        <taxon>Rhabditina</taxon>
        <taxon>Rhabditomorpha</taxon>
        <taxon>Rhabditoidea</taxon>
        <taxon>Rhabditidae</taxon>
        <taxon>Mesorhabditinae</taxon>
        <taxon>Mesorhabditis</taxon>
    </lineage>
</organism>
<dbReference type="EMBL" id="CATQJA010002035">
    <property type="protein sequence ID" value="CAJ0569470.1"/>
    <property type="molecule type" value="Genomic_DNA"/>
</dbReference>
<dbReference type="InterPro" id="IPR029321">
    <property type="entry name" value="INTS2"/>
</dbReference>
<dbReference type="PANTHER" id="PTHR28608:SF1">
    <property type="entry name" value="INTEGRATOR COMPLEX SUBUNIT 2"/>
    <property type="match status" value="1"/>
</dbReference>
<name>A0AA36FW75_9BILA</name>
<gene>
    <name evidence="1" type="ORF">MSPICULIGERA_LOCUS7949</name>
</gene>
<dbReference type="Proteomes" id="UP001177023">
    <property type="component" value="Unassembled WGS sequence"/>
</dbReference>
<proteinExistence type="predicted"/>
<dbReference type="GO" id="GO:0032039">
    <property type="term" value="C:integrator complex"/>
    <property type="evidence" value="ECO:0007669"/>
    <property type="project" value="InterPro"/>
</dbReference>
<dbReference type="AlphaFoldDB" id="A0AA36FW75"/>
<sequence length="513" mass="57558">MATHKEWEKHTAVFTAVRRGSLMQELDKFSDDQLQPFLPLLVSSKFGPNSSSVAPELFARLTTFSRESFILDFLKVDYTDVAKRINDFSNYNTTSKSPADKYVYYVSKLLRTEIVDSNLHQWVGDSELPMATLLLSLAILHMPSVVRTSLVVNRLLSIQNGPQILAEIACNVPSEIDLIIQALLTKVTPEDTPKGKNREQMLMNLLSLCPVLITDRVLAKLTEHKRDAALAARLCALIGSDTQFVRFMSSHLTDNTSPVHIVIRRSAQKPHVVAPILQRTFAILRKLVESKNHEPNPEFIMALAQLKILCQGKPSREDLDLLQQYLTFKIPVHAHTHAALCALLSITSLTSAQQSTPNAPTPHNEQRWMVDYLQWLKAEAHASHRRQDSTFHSILIAALCVWTGRVDEINRFLGSSLSCKVAITSRHFQAIRALLLSVLPEKELVLLCVDLPVTIDLHDSHESSEPLPILWISDLLSQKVFQKYNVDVGSWIGRQISAAALPTSAVLIEVIER</sequence>
<keyword evidence="2" id="KW-1185">Reference proteome</keyword>
<reference evidence="1" key="1">
    <citation type="submission" date="2023-06" db="EMBL/GenBank/DDBJ databases">
        <authorList>
            <person name="Delattre M."/>
        </authorList>
    </citation>
    <scope>NUCLEOTIDE SEQUENCE</scope>
    <source>
        <strain evidence="1">AF72</strain>
    </source>
</reference>
<protein>
    <submittedName>
        <fullName evidence="1">Uncharacterized protein</fullName>
    </submittedName>
</protein>
<feature type="non-terminal residue" evidence="1">
    <location>
        <position position="513"/>
    </location>
</feature>
<dbReference type="PANTHER" id="PTHR28608">
    <property type="entry name" value="INTEGRATOR COMPLEX SUBUNIT 2"/>
    <property type="match status" value="1"/>
</dbReference>
<evidence type="ECO:0000313" key="2">
    <source>
        <dbReference type="Proteomes" id="UP001177023"/>
    </source>
</evidence>
<accession>A0AA36FW75</accession>
<dbReference type="Pfam" id="PF14750">
    <property type="entry name" value="INTS2"/>
    <property type="match status" value="1"/>
</dbReference>
<evidence type="ECO:0000313" key="1">
    <source>
        <dbReference type="EMBL" id="CAJ0569470.1"/>
    </source>
</evidence>